<dbReference type="InterPro" id="IPR000182">
    <property type="entry name" value="GNAT_dom"/>
</dbReference>
<protein>
    <submittedName>
        <fullName evidence="2">GNAT family N-acetyltransferase</fullName>
    </submittedName>
</protein>
<dbReference type="Proteomes" id="UP000663207">
    <property type="component" value="Chromosome"/>
</dbReference>
<evidence type="ECO:0000313" key="3">
    <source>
        <dbReference type="Proteomes" id="UP000663207"/>
    </source>
</evidence>
<dbReference type="RefSeq" id="WP_207379574.1">
    <property type="nucleotide sequence ID" value="NZ_CP071502.1"/>
</dbReference>
<evidence type="ECO:0000259" key="1">
    <source>
        <dbReference type="Pfam" id="PF00583"/>
    </source>
</evidence>
<proteinExistence type="predicted"/>
<name>A0ABX7QZY6_9GAMM</name>
<feature type="domain" description="N-acetyltransferase" evidence="1">
    <location>
        <begin position="62"/>
        <end position="111"/>
    </location>
</feature>
<organism evidence="2 3">
    <name type="scientific">Shewanella sedimentimangrovi</name>
    <dbReference type="NCBI Taxonomy" id="2814293"/>
    <lineage>
        <taxon>Bacteria</taxon>
        <taxon>Pseudomonadati</taxon>
        <taxon>Pseudomonadota</taxon>
        <taxon>Gammaproteobacteria</taxon>
        <taxon>Alteromonadales</taxon>
        <taxon>Shewanellaceae</taxon>
        <taxon>Shewanella</taxon>
    </lineage>
</organism>
<dbReference type="EMBL" id="CP071502">
    <property type="protein sequence ID" value="QSX36156.1"/>
    <property type="molecule type" value="Genomic_DNA"/>
</dbReference>
<evidence type="ECO:0000313" key="2">
    <source>
        <dbReference type="EMBL" id="QSX36156.1"/>
    </source>
</evidence>
<sequence length="151" mass="16749">MDQVIIERPWFTIERVVPQQHELIAIKEKAGTLIADDIATPALAMSIRLTAEDAVPVATGLRCGQLIGVAMVVEVPEWGLLIQDFIIRPEFAHYGLARVLLEQLLQHVLAHCPKGTKLGILAGTEYRRICSEFGFEPEQCGAFGLDMVWRG</sequence>
<reference evidence="2 3" key="1">
    <citation type="submission" date="2021-03" db="EMBL/GenBank/DDBJ databases">
        <title>Novel species identification of genus Shewanella.</title>
        <authorList>
            <person name="Liu G."/>
            <person name="Zhang Q."/>
        </authorList>
    </citation>
    <scope>NUCLEOTIDE SEQUENCE [LARGE SCALE GENOMIC DNA]</scope>
    <source>
        <strain evidence="2 3">FJAT-52962</strain>
    </source>
</reference>
<gene>
    <name evidence="2" type="ORF">JYB85_12520</name>
</gene>
<dbReference type="InterPro" id="IPR016181">
    <property type="entry name" value="Acyl_CoA_acyltransferase"/>
</dbReference>
<dbReference type="Pfam" id="PF00583">
    <property type="entry name" value="Acetyltransf_1"/>
    <property type="match status" value="1"/>
</dbReference>
<keyword evidence="3" id="KW-1185">Reference proteome</keyword>
<accession>A0ABX7QZY6</accession>
<dbReference type="Gene3D" id="3.40.630.30">
    <property type="match status" value="1"/>
</dbReference>
<dbReference type="SUPFAM" id="SSF55729">
    <property type="entry name" value="Acyl-CoA N-acyltransferases (Nat)"/>
    <property type="match status" value="1"/>
</dbReference>